<proteinExistence type="predicted"/>
<dbReference type="EMBL" id="JBHSAW010000004">
    <property type="protein sequence ID" value="MFC4096103.1"/>
    <property type="molecule type" value="Genomic_DNA"/>
</dbReference>
<gene>
    <name evidence="1" type="ORF">ACFOUT_09465</name>
</gene>
<reference evidence="2" key="1">
    <citation type="journal article" date="2019" name="Int. J. Syst. Evol. Microbiol.">
        <title>The Global Catalogue of Microorganisms (GCM) 10K type strain sequencing project: providing services to taxonomists for standard genome sequencing and annotation.</title>
        <authorList>
            <consortium name="The Broad Institute Genomics Platform"/>
            <consortium name="The Broad Institute Genome Sequencing Center for Infectious Disease"/>
            <person name="Wu L."/>
            <person name="Ma J."/>
        </authorList>
    </citation>
    <scope>NUCLEOTIDE SEQUENCE [LARGE SCALE GENOMIC DNA]</scope>
    <source>
        <strain evidence="2">CECT 7477</strain>
    </source>
</reference>
<dbReference type="Proteomes" id="UP001595814">
    <property type="component" value="Unassembled WGS sequence"/>
</dbReference>
<name>A0ABV8JMP0_9FLAO</name>
<evidence type="ECO:0000313" key="1">
    <source>
        <dbReference type="EMBL" id="MFC4096103.1"/>
    </source>
</evidence>
<dbReference type="RefSeq" id="WP_192460283.1">
    <property type="nucleotide sequence ID" value="NZ_JACYFJ010000001.1"/>
</dbReference>
<protein>
    <submittedName>
        <fullName evidence="1">Uncharacterized protein</fullName>
    </submittedName>
</protein>
<evidence type="ECO:0000313" key="2">
    <source>
        <dbReference type="Proteomes" id="UP001595814"/>
    </source>
</evidence>
<organism evidence="1 2">
    <name type="scientific">Euzebyella saccharophila</name>
    <dbReference type="NCBI Taxonomy" id="679664"/>
    <lineage>
        <taxon>Bacteria</taxon>
        <taxon>Pseudomonadati</taxon>
        <taxon>Bacteroidota</taxon>
        <taxon>Flavobacteriia</taxon>
        <taxon>Flavobacteriales</taxon>
        <taxon>Flavobacteriaceae</taxon>
        <taxon>Euzebyella</taxon>
    </lineage>
</organism>
<accession>A0ABV8JMP0</accession>
<sequence>MENSILHGRILEEMNHLLAQEVPKQKVPQKLESLHKDLLRKHYNAADVSIDYHRRRVKLAIVMDDADYDPKKVNLHLPTLHTNLWFRNLYDFLKSCLDKDAKSMAFYSSLLQNYTSNKKELAY</sequence>
<keyword evidence="2" id="KW-1185">Reference proteome</keyword>
<comment type="caution">
    <text evidence="1">The sequence shown here is derived from an EMBL/GenBank/DDBJ whole genome shotgun (WGS) entry which is preliminary data.</text>
</comment>